<organism evidence="1 2">
    <name type="scientific">Diabrotica balteata</name>
    <name type="common">Banded cucumber beetle</name>
    <dbReference type="NCBI Taxonomy" id="107213"/>
    <lineage>
        <taxon>Eukaryota</taxon>
        <taxon>Metazoa</taxon>
        <taxon>Ecdysozoa</taxon>
        <taxon>Arthropoda</taxon>
        <taxon>Hexapoda</taxon>
        <taxon>Insecta</taxon>
        <taxon>Pterygota</taxon>
        <taxon>Neoptera</taxon>
        <taxon>Endopterygota</taxon>
        <taxon>Coleoptera</taxon>
        <taxon>Polyphaga</taxon>
        <taxon>Cucujiformia</taxon>
        <taxon>Chrysomeloidea</taxon>
        <taxon>Chrysomelidae</taxon>
        <taxon>Galerucinae</taxon>
        <taxon>Diabroticina</taxon>
        <taxon>Diabroticites</taxon>
        <taxon>Diabrotica</taxon>
    </lineage>
</organism>
<accession>A0A9N9SYZ2</accession>
<dbReference type="Proteomes" id="UP001153709">
    <property type="component" value="Chromosome 3"/>
</dbReference>
<evidence type="ECO:0000313" key="2">
    <source>
        <dbReference type="Proteomes" id="UP001153709"/>
    </source>
</evidence>
<dbReference type="OrthoDB" id="6380740at2759"/>
<sequence length="98" mass="11511">MSKRTYEFAVVKGNIDSMFKDTSSSFVVCLNHRDHDNLLSQFNLRQIKPYYADSNQNQIHLKEYPLEVVAALGKLGYRLMSTIQDENQFFVWTMQKEV</sequence>
<dbReference type="EMBL" id="OU898278">
    <property type="protein sequence ID" value="CAG9830784.1"/>
    <property type="molecule type" value="Genomic_DNA"/>
</dbReference>
<dbReference type="GO" id="GO:0009890">
    <property type="term" value="P:negative regulation of biosynthetic process"/>
    <property type="evidence" value="ECO:0007669"/>
    <property type="project" value="InterPro"/>
</dbReference>
<dbReference type="AlphaFoldDB" id="A0A9N9SYZ2"/>
<protein>
    <submittedName>
        <fullName evidence="1">Uncharacterized protein</fullName>
    </submittedName>
</protein>
<proteinExistence type="predicted"/>
<dbReference type="Gene3D" id="3.30.1410.10">
    <property type="entry name" value="GTP cyclohydrolase I feedback regulatory protein GFRP"/>
    <property type="match status" value="1"/>
</dbReference>
<name>A0A9N9SYZ2_DIABA</name>
<gene>
    <name evidence="1" type="ORF">DIABBA_LOCUS4445</name>
</gene>
<evidence type="ECO:0000313" key="1">
    <source>
        <dbReference type="EMBL" id="CAG9830784.1"/>
    </source>
</evidence>
<reference evidence="1" key="1">
    <citation type="submission" date="2022-01" db="EMBL/GenBank/DDBJ databases">
        <authorList>
            <person name="King R."/>
        </authorList>
    </citation>
    <scope>NUCLEOTIDE SEQUENCE</scope>
</reference>
<keyword evidence="2" id="KW-1185">Reference proteome</keyword>
<dbReference type="InterPro" id="IPR036717">
    <property type="entry name" value="GFRP_sf"/>
</dbReference>